<dbReference type="InterPro" id="IPR004193">
    <property type="entry name" value="Glyco_hydro_13_N"/>
</dbReference>
<dbReference type="InterPro" id="IPR048650">
    <property type="entry name" value="ISOA1-3-like_C"/>
</dbReference>
<evidence type="ECO:0000256" key="3">
    <source>
        <dbReference type="ARBA" id="ARBA00022946"/>
    </source>
</evidence>
<feature type="domain" description="Glycosyl hydrolase family 13 catalytic" evidence="6">
    <location>
        <begin position="140"/>
        <end position="582"/>
    </location>
</feature>
<comment type="similarity">
    <text evidence="1">Belongs to the glycosyl hydrolase 13 family.</text>
</comment>
<dbReference type="InterPro" id="IPR011837">
    <property type="entry name" value="Glycogen_debranch_GlgX"/>
</dbReference>
<dbReference type="SUPFAM" id="SSF51011">
    <property type="entry name" value="Glycosyl hydrolase domain"/>
    <property type="match status" value="1"/>
</dbReference>
<dbReference type="InterPro" id="IPR017853">
    <property type="entry name" value="GH"/>
</dbReference>
<dbReference type="InterPro" id="IPR013780">
    <property type="entry name" value="Glyco_hydro_b"/>
</dbReference>
<organism evidence="7 8">
    <name type="scientific">Actinoplanes sandaracinus</name>
    <dbReference type="NCBI Taxonomy" id="3045177"/>
    <lineage>
        <taxon>Bacteria</taxon>
        <taxon>Bacillati</taxon>
        <taxon>Actinomycetota</taxon>
        <taxon>Actinomycetes</taxon>
        <taxon>Micromonosporales</taxon>
        <taxon>Micromonosporaceae</taxon>
        <taxon>Actinoplanes</taxon>
    </lineage>
</organism>
<dbReference type="EMBL" id="JASCTH010000010">
    <property type="protein sequence ID" value="MDI6100431.1"/>
    <property type="molecule type" value="Genomic_DNA"/>
</dbReference>
<keyword evidence="8" id="KW-1185">Reference proteome</keyword>
<dbReference type="CDD" id="cd11326">
    <property type="entry name" value="AmyAc_Glg_debranch"/>
    <property type="match status" value="1"/>
</dbReference>
<dbReference type="InterPro" id="IPR013783">
    <property type="entry name" value="Ig-like_fold"/>
</dbReference>
<dbReference type="SUPFAM" id="SSF51445">
    <property type="entry name" value="(Trans)glycosidases"/>
    <property type="match status" value="1"/>
</dbReference>
<dbReference type="Pfam" id="PF21156">
    <property type="entry name" value="ISOA1-3_C"/>
    <property type="match status" value="1"/>
</dbReference>
<comment type="caution">
    <text evidence="7">The sequence shown here is derived from an EMBL/GenBank/DDBJ whole genome shotgun (WGS) entry which is preliminary data.</text>
</comment>
<dbReference type="NCBIfam" id="TIGR02100">
    <property type="entry name" value="glgX_debranch"/>
    <property type="match status" value="1"/>
</dbReference>
<dbReference type="Gene3D" id="2.60.40.1180">
    <property type="entry name" value="Golgi alpha-mannosidase II"/>
    <property type="match status" value="1"/>
</dbReference>
<dbReference type="InterPro" id="IPR006047">
    <property type="entry name" value="GH13_cat_dom"/>
</dbReference>
<dbReference type="SMART" id="SM00642">
    <property type="entry name" value="Aamy"/>
    <property type="match status" value="1"/>
</dbReference>
<evidence type="ECO:0000313" key="8">
    <source>
        <dbReference type="Proteomes" id="UP001241758"/>
    </source>
</evidence>
<keyword evidence="2" id="KW-0378">Hydrolase</keyword>
<evidence type="ECO:0000256" key="4">
    <source>
        <dbReference type="ARBA" id="ARBA00023295"/>
    </source>
</evidence>
<evidence type="ECO:0000313" key="7">
    <source>
        <dbReference type="EMBL" id="MDI6100431.1"/>
    </source>
</evidence>
<gene>
    <name evidence="7" type="primary">glgX</name>
    <name evidence="7" type="ORF">QLQ12_17625</name>
</gene>
<dbReference type="CDD" id="cd11234">
    <property type="entry name" value="E_set_GDE_N"/>
    <property type="match status" value="1"/>
</dbReference>
<dbReference type="InterPro" id="IPR014756">
    <property type="entry name" value="Ig_E-set"/>
</dbReference>
<evidence type="ECO:0000256" key="5">
    <source>
        <dbReference type="SAM" id="MobiDB-lite"/>
    </source>
</evidence>
<accession>A0ABT6WL26</accession>
<reference evidence="7 8" key="1">
    <citation type="submission" date="2023-05" db="EMBL/GenBank/DDBJ databases">
        <title>Actinoplanes sp. NEAU-A12 genome sequencing.</title>
        <authorList>
            <person name="Wang Z.-S."/>
        </authorList>
    </citation>
    <scope>NUCLEOTIDE SEQUENCE [LARGE SCALE GENOMIC DNA]</scope>
    <source>
        <strain evidence="7 8">NEAU-A12</strain>
    </source>
</reference>
<protein>
    <submittedName>
        <fullName evidence="7">Glycogen debranching protein GlgX</fullName>
    </submittedName>
</protein>
<keyword evidence="4" id="KW-0326">Glycosidase</keyword>
<keyword evidence="3" id="KW-0809">Transit peptide</keyword>
<feature type="region of interest" description="Disordered" evidence="5">
    <location>
        <begin position="481"/>
        <end position="508"/>
    </location>
</feature>
<dbReference type="Proteomes" id="UP001241758">
    <property type="component" value="Unassembled WGS sequence"/>
</dbReference>
<evidence type="ECO:0000256" key="1">
    <source>
        <dbReference type="ARBA" id="ARBA00008061"/>
    </source>
</evidence>
<dbReference type="Pfam" id="PF02922">
    <property type="entry name" value="CBM_48"/>
    <property type="match status" value="1"/>
</dbReference>
<dbReference type="Pfam" id="PF00128">
    <property type="entry name" value="Alpha-amylase"/>
    <property type="match status" value="1"/>
</dbReference>
<evidence type="ECO:0000256" key="2">
    <source>
        <dbReference type="ARBA" id="ARBA00022801"/>
    </source>
</evidence>
<proteinExistence type="inferred from homology"/>
<dbReference type="Gene3D" id="2.60.40.10">
    <property type="entry name" value="Immunoglobulins"/>
    <property type="match status" value="1"/>
</dbReference>
<evidence type="ECO:0000259" key="6">
    <source>
        <dbReference type="SMART" id="SM00642"/>
    </source>
</evidence>
<name>A0ABT6WL26_9ACTN</name>
<dbReference type="PANTHER" id="PTHR43002">
    <property type="entry name" value="GLYCOGEN DEBRANCHING ENZYME"/>
    <property type="match status" value="1"/>
</dbReference>
<dbReference type="RefSeq" id="WP_282761188.1">
    <property type="nucleotide sequence ID" value="NZ_JASCTH010000010.1"/>
</dbReference>
<dbReference type="Gene3D" id="3.20.20.80">
    <property type="entry name" value="Glycosidases"/>
    <property type="match status" value="1"/>
</dbReference>
<dbReference type="SUPFAM" id="SSF81296">
    <property type="entry name" value="E set domains"/>
    <property type="match status" value="1"/>
</dbReference>
<sequence>MTDVIRADLDWVDSFPTQQVAGYDVRPGRTMPFGATLVSGGVNFSIYSSAAKAVTLVLFKQGEPEPVAELPIPDEFRIGSVWSMTVFNLDYEGIEYGYRVYGPSEVDFRDRFDHTQILADPYARAFSGRNEWGQEPDRSNIYPYRSRLTFEDFDWEGDQPLRIPSVDLVIYELHVRGFTRDPSSGVAQPGTYAGLIEKIPYLKELGVNCVELMPVFEFDEFENSRINAETGERLYNFWGYSTVGFFAPKAGYAATGKFGMQRDEFKNLVKEFHKAGIEVVLDVVFNHTAEGNEYGPTIHFRGLDNRTYYMLTPEGFYYNFSGTGNTLNCNSPIVREYVLSCLRFWASEYHVDGFRFDLAAILGRGPDGAPLENPPLLESMAFDPVLTDCLLIAEAWDAGGLYQVGSFPNYRRWSEWNGKYRDTVRKWIKGDEGVVGDLATRLVGSPDLYWARGACSSINFITCHDGFNLADMVSYNDKHNEANGEHNNDGANDNNSWNCGAEGPTDDPEILRTRTRQMKNAMVLLLTSQGVPMILAGDEVARTQHGNNNAYCHDSELTWMDWNLVDENQEMLRFVSNMIAFRKAHPSLREGHHPHGGDPVGCGYPDVSWHGIRAWQPDWSPQSRLIAMMRNGHNIEGDDNHVYVASNTHWEDHRLELPGLPDGMRWHLFADTAAEAPADVAVPGREPVLADQHGISVGARSSVVLVGRAVAPS</sequence>